<keyword evidence="7 10" id="KW-0472">Membrane</keyword>
<dbReference type="Gene3D" id="1.20.1560.10">
    <property type="entry name" value="ABC transporter type 1, transmembrane domain"/>
    <property type="match status" value="1"/>
</dbReference>
<dbReference type="InterPro" id="IPR027417">
    <property type="entry name" value="P-loop_NTPase"/>
</dbReference>
<dbReference type="HOGENOM" id="CLU_000604_6_0_1"/>
<dbReference type="GO" id="GO:0005774">
    <property type="term" value="C:vacuolar membrane"/>
    <property type="evidence" value="ECO:0007669"/>
    <property type="project" value="TreeGrafter"/>
</dbReference>
<dbReference type="InterPro" id="IPR036640">
    <property type="entry name" value="ABC1_TM_sf"/>
</dbReference>
<dbReference type="Gene3D" id="3.40.50.300">
    <property type="entry name" value="P-loop containing nucleotide triphosphate hydrolases"/>
    <property type="match status" value="1"/>
</dbReference>
<sequence length="973" mass="108350">MSGHIFGLKLAQYIAITLTLAYYIIATCHASFSAARTSIHRRLRNFQLGFSCLATLSSYAQAFIAIKNSRPESTNDPDVVYALFLSLVWSVLLLGFDDASKPASYPHYGAWAILLVSHSIVFALQLDNRSSSYSIRLGSSILEGVRISSTAILFGSIIVAYTGFLRKETGSDEETQPLLAEEAAQSKANGDHKEPKTPDQDELDRLEIRKRPKWQYFASFKIFLPFMYPRSHQSRLFLIGMFVCSFAERIVIVALPLSLGTVVDGLGEQHIPWAAITRYGLLKLLISGAGLSMIRSYLSWHITTSMTLFLNRNSYDHIMNLSADFHDSKKSSLIWQTMHQGQDVIDFFNDCVFQLLPTLIDFCAAAVVLTLLFGPYMLFIVTTTTVFFYWLTLRALSKKRDLNRNSIDAWYEQHYQLTESTMNWSTVSHFGRIAYEMQRYRDKGDAYRTATLTLFFYETWTRGLRYAIPAINFVAACCVAALQIGHGQKKVGDFVILVTYWTQLTNPLDLLASNLSRIAQKMVNAEKLLVLLEKSPRVQDEPDPQPFTFIDGAVEFENVSFSYDSKRKVADCITFRAAPGQTVALVGRTGGGKSTILKLLFRFYDVDQGRILIDGQNIRHLKMESFRNHIAIIPQTPAVFNTTILENLKYPDLECTEDEVIEACKAAALHDKIMTFTNGYQEKIGERGTKLSGGELQRLAIARAMLKKSNILLLDEATSSVDSITEKQIQTSLQKLCVGKTTFVIAHRLSTILHADQILVIQDGCVAESGTHETLIKQKGAYNELWSSQLQLEAPDVGGRSQSRSPKKQDAACLINDLSSNGEDAQTLLENTTAKEDTGKSHEGEEPPRPGSRDRTSRDRTSHQASHAADEDRGRVKGKHLARALSRKLSRSKSPKDAPQRESSSSRSRIPLKADAPEFVPRNLLNGTNHSIGDSINTVAGTTNNDASVADSTTTSDKGRTSRASTADHSEAS</sequence>
<keyword evidence="6 10" id="KW-1133">Transmembrane helix</keyword>
<dbReference type="PANTHER" id="PTHR24221">
    <property type="entry name" value="ATP-BINDING CASSETTE SUB-FAMILY B"/>
    <property type="match status" value="1"/>
</dbReference>
<evidence type="ECO:0000256" key="6">
    <source>
        <dbReference type="ARBA" id="ARBA00022989"/>
    </source>
</evidence>
<proteinExistence type="inferred from homology"/>
<feature type="domain" description="ABC transporter" evidence="11">
    <location>
        <begin position="554"/>
        <end position="788"/>
    </location>
</feature>
<evidence type="ECO:0000259" key="12">
    <source>
        <dbReference type="PROSITE" id="PS50929"/>
    </source>
</evidence>
<feature type="region of interest" description="Disordered" evidence="9">
    <location>
        <begin position="183"/>
        <end position="204"/>
    </location>
</feature>
<feature type="compositionally biased region" description="Polar residues" evidence="9">
    <location>
        <begin position="925"/>
        <end position="965"/>
    </location>
</feature>
<evidence type="ECO:0000256" key="8">
    <source>
        <dbReference type="ARBA" id="ARBA00024363"/>
    </source>
</evidence>
<feature type="transmembrane region" description="Helical" evidence="10">
    <location>
        <begin position="12"/>
        <end position="34"/>
    </location>
</feature>
<feature type="transmembrane region" description="Helical" evidence="10">
    <location>
        <begin position="108"/>
        <end position="126"/>
    </location>
</feature>
<feature type="transmembrane region" description="Helical" evidence="10">
    <location>
        <begin position="146"/>
        <end position="165"/>
    </location>
</feature>
<dbReference type="GO" id="GO:0005524">
    <property type="term" value="F:ATP binding"/>
    <property type="evidence" value="ECO:0007669"/>
    <property type="project" value="UniProtKB-KW"/>
</dbReference>
<evidence type="ECO:0000313" key="13">
    <source>
        <dbReference type="EMBL" id="KIW52984.1"/>
    </source>
</evidence>
<evidence type="ECO:0000256" key="1">
    <source>
        <dbReference type="ARBA" id="ARBA00004141"/>
    </source>
</evidence>
<dbReference type="AlphaFoldDB" id="A0A0D2EZ14"/>
<keyword evidence="5" id="KW-0067">ATP-binding</keyword>
<dbReference type="SUPFAM" id="SSF52540">
    <property type="entry name" value="P-loop containing nucleoside triphosphate hydrolases"/>
    <property type="match status" value="1"/>
</dbReference>
<evidence type="ECO:0000259" key="11">
    <source>
        <dbReference type="PROSITE" id="PS50893"/>
    </source>
</evidence>
<feature type="transmembrane region" description="Helical" evidence="10">
    <location>
        <begin position="236"/>
        <end position="259"/>
    </location>
</feature>
<feature type="compositionally biased region" description="Basic and acidic residues" evidence="9">
    <location>
        <begin position="189"/>
        <end position="204"/>
    </location>
</feature>
<keyword evidence="14" id="KW-1185">Reference proteome</keyword>
<dbReference type="STRING" id="348802.A0A0D2EZ14"/>
<gene>
    <name evidence="13" type="ORF">PV05_08591</name>
</gene>
<comment type="similarity">
    <text evidence="8">Belongs to the ABC transporter superfamily. ABCB family. Heavy Metal importer (TC 3.A.1.210) subfamily.</text>
</comment>
<accession>A0A0D2EZ14</accession>
<evidence type="ECO:0000256" key="2">
    <source>
        <dbReference type="ARBA" id="ARBA00022448"/>
    </source>
</evidence>
<dbReference type="GO" id="GO:0140359">
    <property type="term" value="F:ABC-type transporter activity"/>
    <property type="evidence" value="ECO:0007669"/>
    <property type="project" value="InterPro"/>
</dbReference>
<dbReference type="Pfam" id="PF00664">
    <property type="entry name" value="ABC_membrane"/>
    <property type="match status" value="1"/>
</dbReference>
<dbReference type="InterPro" id="IPR003593">
    <property type="entry name" value="AAA+_ATPase"/>
</dbReference>
<name>A0A0D2EZ14_9EURO</name>
<keyword evidence="3 10" id="KW-0812">Transmembrane</keyword>
<dbReference type="InterPro" id="IPR039421">
    <property type="entry name" value="Type_1_exporter"/>
</dbReference>
<feature type="compositionally biased region" description="Basic and acidic residues" evidence="9">
    <location>
        <begin position="833"/>
        <end position="875"/>
    </location>
</feature>
<organism evidence="13 14">
    <name type="scientific">Exophiala xenobiotica</name>
    <dbReference type="NCBI Taxonomy" id="348802"/>
    <lineage>
        <taxon>Eukaryota</taxon>
        <taxon>Fungi</taxon>
        <taxon>Dikarya</taxon>
        <taxon>Ascomycota</taxon>
        <taxon>Pezizomycotina</taxon>
        <taxon>Eurotiomycetes</taxon>
        <taxon>Chaetothyriomycetidae</taxon>
        <taxon>Chaetothyriales</taxon>
        <taxon>Herpotrichiellaceae</taxon>
        <taxon>Exophiala</taxon>
    </lineage>
</organism>
<dbReference type="OrthoDB" id="6500128at2759"/>
<dbReference type="PROSITE" id="PS50929">
    <property type="entry name" value="ABC_TM1F"/>
    <property type="match status" value="1"/>
</dbReference>
<reference evidence="13 14" key="1">
    <citation type="submission" date="2015-01" db="EMBL/GenBank/DDBJ databases">
        <title>The Genome Sequence of Exophiala xenobiotica CBS118157.</title>
        <authorList>
            <consortium name="The Broad Institute Genomics Platform"/>
            <person name="Cuomo C."/>
            <person name="de Hoog S."/>
            <person name="Gorbushina A."/>
            <person name="Stielow B."/>
            <person name="Teixiera M."/>
            <person name="Abouelleil A."/>
            <person name="Chapman S.B."/>
            <person name="Priest M."/>
            <person name="Young S.K."/>
            <person name="Wortman J."/>
            <person name="Nusbaum C."/>
            <person name="Birren B."/>
        </authorList>
    </citation>
    <scope>NUCLEOTIDE SEQUENCE [LARGE SCALE GENOMIC DNA]</scope>
    <source>
        <strain evidence="13 14">CBS 118157</strain>
    </source>
</reference>
<evidence type="ECO:0000256" key="7">
    <source>
        <dbReference type="ARBA" id="ARBA00023136"/>
    </source>
</evidence>
<feature type="transmembrane region" description="Helical" evidence="10">
    <location>
        <begin position="362"/>
        <end position="391"/>
    </location>
</feature>
<feature type="domain" description="ABC transmembrane type-1" evidence="12">
    <location>
        <begin position="239"/>
        <end position="520"/>
    </location>
</feature>
<evidence type="ECO:0000256" key="9">
    <source>
        <dbReference type="SAM" id="MobiDB-lite"/>
    </source>
</evidence>
<dbReference type="SUPFAM" id="SSF90123">
    <property type="entry name" value="ABC transporter transmembrane region"/>
    <property type="match status" value="1"/>
</dbReference>
<comment type="subcellular location">
    <subcellularLocation>
        <location evidence="1">Membrane</location>
        <topology evidence="1">Multi-pass membrane protein</topology>
    </subcellularLocation>
</comment>
<dbReference type="SMART" id="SM00382">
    <property type="entry name" value="AAA"/>
    <property type="match status" value="1"/>
</dbReference>
<dbReference type="GO" id="GO:0016887">
    <property type="term" value="F:ATP hydrolysis activity"/>
    <property type="evidence" value="ECO:0007669"/>
    <property type="project" value="InterPro"/>
</dbReference>
<evidence type="ECO:0000256" key="3">
    <source>
        <dbReference type="ARBA" id="ARBA00022692"/>
    </source>
</evidence>
<feature type="compositionally biased region" description="Basic residues" evidence="9">
    <location>
        <begin position="876"/>
        <end position="893"/>
    </location>
</feature>
<evidence type="ECO:0008006" key="15">
    <source>
        <dbReference type="Google" id="ProtNLM"/>
    </source>
</evidence>
<keyword evidence="4" id="KW-0547">Nucleotide-binding</keyword>
<evidence type="ECO:0000256" key="4">
    <source>
        <dbReference type="ARBA" id="ARBA00022741"/>
    </source>
</evidence>
<protein>
    <recommendedName>
        <fullName evidence="15">ABC transporter domain-containing protein</fullName>
    </recommendedName>
</protein>
<dbReference type="Proteomes" id="UP000054342">
    <property type="component" value="Unassembled WGS sequence"/>
</dbReference>
<dbReference type="EMBL" id="KN847321">
    <property type="protein sequence ID" value="KIW52984.1"/>
    <property type="molecule type" value="Genomic_DNA"/>
</dbReference>
<dbReference type="FunFam" id="3.40.50.300:FF:000287">
    <property type="entry name" value="Multidrug ABC transporter ATP-binding protein"/>
    <property type="match status" value="1"/>
</dbReference>
<evidence type="ECO:0000256" key="10">
    <source>
        <dbReference type="SAM" id="Phobius"/>
    </source>
</evidence>
<dbReference type="PROSITE" id="PS00211">
    <property type="entry name" value="ABC_TRANSPORTER_1"/>
    <property type="match status" value="1"/>
</dbReference>
<feature type="transmembrane region" description="Helical" evidence="10">
    <location>
        <begin position="78"/>
        <end position="96"/>
    </location>
</feature>
<dbReference type="InterPro" id="IPR003439">
    <property type="entry name" value="ABC_transporter-like_ATP-bd"/>
</dbReference>
<evidence type="ECO:0000256" key="5">
    <source>
        <dbReference type="ARBA" id="ARBA00022840"/>
    </source>
</evidence>
<dbReference type="Pfam" id="PF00005">
    <property type="entry name" value="ABC_tran"/>
    <property type="match status" value="1"/>
</dbReference>
<keyword evidence="2" id="KW-0813">Transport</keyword>
<dbReference type="InterPro" id="IPR011527">
    <property type="entry name" value="ABC1_TM_dom"/>
</dbReference>
<evidence type="ECO:0000313" key="14">
    <source>
        <dbReference type="Proteomes" id="UP000054342"/>
    </source>
</evidence>
<dbReference type="PANTHER" id="PTHR24221:SF651">
    <property type="entry name" value="HEAVY METAL TOLERANCE PROTEIN"/>
    <property type="match status" value="1"/>
</dbReference>
<dbReference type="InterPro" id="IPR017871">
    <property type="entry name" value="ABC_transporter-like_CS"/>
</dbReference>
<dbReference type="RefSeq" id="XP_013313568.1">
    <property type="nucleotide sequence ID" value="XM_013458114.1"/>
</dbReference>
<dbReference type="PROSITE" id="PS50893">
    <property type="entry name" value="ABC_TRANSPORTER_2"/>
    <property type="match status" value="1"/>
</dbReference>
<dbReference type="CDD" id="cd18583">
    <property type="entry name" value="ABC_6TM_HMT1"/>
    <property type="match status" value="1"/>
</dbReference>
<dbReference type="GeneID" id="25330499"/>
<feature type="region of interest" description="Disordered" evidence="9">
    <location>
        <begin position="833"/>
        <end position="973"/>
    </location>
</feature>
<feature type="transmembrane region" description="Helical" evidence="10">
    <location>
        <begin position="46"/>
        <end position="66"/>
    </location>
</feature>